<dbReference type="GO" id="GO:1990281">
    <property type="term" value="C:efflux pump complex"/>
    <property type="evidence" value="ECO:0007669"/>
    <property type="project" value="TreeGrafter"/>
</dbReference>
<name>A0A1T5HH61_9BACT</name>
<dbReference type="Gene3D" id="1.10.287.470">
    <property type="entry name" value="Helix hairpin bin"/>
    <property type="match status" value="1"/>
</dbReference>
<dbReference type="Gene3D" id="2.40.30.170">
    <property type="match status" value="1"/>
</dbReference>
<dbReference type="GO" id="GO:0015562">
    <property type="term" value="F:efflux transmembrane transporter activity"/>
    <property type="evidence" value="ECO:0007669"/>
    <property type="project" value="TreeGrafter"/>
</dbReference>
<evidence type="ECO:0000259" key="2">
    <source>
        <dbReference type="Pfam" id="PF25954"/>
    </source>
</evidence>
<reference evidence="5" key="1">
    <citation type="submission" date="2017-02" db="EMBL/GenBank/DDBJ databases">
        <authorList>
            <person name="Varghese N."/>
            <person name="Submissions S."/>
        </authorList>
    </citation>
    <scope>NUCLEOTIDE SEQUENCE [LARGE SCALE GENOMIC DNA]</scope>
    <source>
        <strain evidence="5">DSM 22270</strain>
    </source>
</reference>
<feature type="domain" description="CzcB-like barrel-sandwich hybrid" evidence="3">
    <location>
        <begin position="76"/>
        <end position="210"/>
    </location>
</feature>
<comment type="similarity">
    <text evidence="1">Belongs to the membrane fusion protein (MFP) (TC 8.A.1) family.</text>
</comment>
<evidence type="ECO:0000313" key="4">
    <source>
        <dbReference type="EMBL" id="SKC19969.1"/>
    </source>
</evidence>
<dbReference type="PANTHER" id="PTHR30469:SF37">
    <property type="entry name" value="RAGD PROTEIN"/>
    <property type="match status" value="1"/>
</dbReference>
<dbReference type="Pfam" id="PF25973">
    <property type="entry name" value="BSH_CzcB"/>
    <property type="match status" value="1"/>
</dbReference>
<accession>A0A1T5HH61</accession>
<dbReference type="PANTHER" id="PTHR30469">
    <property type="entry name" value="MULTIDRUG RESISTANCE PROTEIN MDTA"/>
    <property type="match status" value="1"/>
</dbReference>
<dbReference type="STRING" id="651661.SAMN05660293_05573"/>
<organism evidence="4 5">
    <name type="scientific">Dyadobacter psychrophilus</name>
    <dbReference type="NCBI Taxonomy" id="651661"/>
    <lineage>
        <taxon>Bacteria</taxon>
        <taxon>Pseudomonadati</taxon>
        <taxon>Bacteroidota</taxon>
        <taxon>Cytophagia</taxon>
        <taxon>Cytophagales</taxon>
        <taxon>Spirosomataceae</taxon>
        <taxon>Dyadobacter</taxon>
    </lineage>
</organism>
<evidence type="ECO:0000256" key="1">
    <source>
        <dbReference type="ARBA" id="ARBA00009477"/>
    </source>
</evidence>
<dbReference type="Gene3D" id="2.40.420.20">
    <property type="match status" value="1"/>
</dbReference>
<protein>
    <submittedName>
        <fullName evidence="4">RND family efflux transporter, MFP subunit</fullName>
    </submittedName>
</protein>
<dbReference type="SUPFAM" id="SSF111369">
    <property type="entry name" value="HlyD-like secretion proteins"/>
    <property type="match status" value="1"/>
</dbReference>
<dbReference type="Proteomes" id="UP000190897">
    <property type="component" value="Unassembled WGS sequence"/>
</dbReference>
<dbReference type="Gene3D" id="2.40.50.100">
    <property type="match status" value="1"/>
</dbReference>
<proteinExistence type="inferred from homology"/>
<dbReference type="InterPro" id="IPR058647">
    <property type="entry name" value="BSH_CzcB-like"/>
</dbReference>
<dbReference type="NCBIfam" id="TIGR01730">
    <property type="entry name" value="RND_mfp"/>
    <property type="match status" value="1"/>
</dbReference>
<sequence length="372" mass="40809">MLSNMMTTHKNSTVLFLGLALISAGINGCDSKPETDSQSKPNVKGPVSVQVISPVKDQPDYTLALPGELKPYEQVSLFAKVKGFVKNIHVDRGSVVKKGQVLAILEAPEVSQRFQSARSDQQKFYEDFQLSRQMYERVLKATQKDGSVAAIELDRAKSKLRSDSAAYQSAISSAQSFGQIEEYLKIIAPFDGVVVERNVSVGALVGENNTTPLLVIAQNKKLRLTVAIPEKHAQSVGKNAMASFTVSNLPGKMFTSVLSRKSQVLQQQNRSVTAEFDVENKDNSLDGGEYAQVTMKLRRPDSTLWVPASSIVHAQSGTFVLRVENQAVRKVPISEGTRRDSVQEVFGELDRKDQIVKIGSEELLNAGKVKIK</sequence>
<evidence type="ECO:0000259" key="3">
    <source>
        <dbReference type="Pfam" id="PF25973"/>
    </source>
</evidence>
<dbReference type="InterPro" id="IPR006143">
    <property type="entry name" value="RND_pump_MFP"/>
</dbReference>
<dbReference type="Pfam" id="PF25954">
    <property type="entry name" value="Beta-barrel_RND_2"/>
    <property type="match status" value="1"/>
</dbReference>
<evidence type="ECO:0000313" key="5">
    <source>
        <dbReference type="Proteomes" id="UP000190897"/>
    </source>
</evidence>
<feature type="domain" description="CusB-like beta-barrel" evidence="2">
    <location>
        <begin position="224"/>
        <end position="296"/>
    </location>
</feature>
<gene>
    <name evidence="4" type="ORF">SAMN05660293_05573</name>
</gene>
<dbReference type="InterPro" id="IPR058792">
    <property type="entry name" value="Beta-barrel_RND_2"/>
</dbReference>
<dbReference type="EMBL" id="FUZA01000015">
    <property type="protein sequence ID" value="SKC19969.1"/>
    <property type="molecule type" value="Genomic_DNA"/>
</dbReference>
<keyword evidence="5" id="KW-1185">Reference proteome</keyword>
<dbReference type="AlphaFoldDB" id="A0A1T5HH61"/>